<reference evidence="2" key="1">
    <citation type="submission" date="2021-01" db="EMBL/GenBank/DDBJ databases">
        <title>Lacisediminihabitans sp. nov. strain G11-30, isolated from Antarctic Soil.</title>
        <authorList>
            <person name="Li J."/>
        </authorList>
    </citation>
    <scope>NUCLEOTIDE SEQUENCE</scope>
    <source>
        <strain evidence="2">G11-30</strain>
    </source>
</reference>
<evidence type="ECO:0000313" key="2">
    <source>
        <dbReference type="EMBL" id="MBK4348971.1"/>
    </source>
</evidence>
<feature type="transmembrane region" description="Helical" evidence="1">
    <location>
        <begin position="49"/>
        <end position="69"/>
    </location>
</feature>
<dbReference type="Proteomes" id="UP000636458">
    <property type="component" value="Unassembled WGS sequence"/>
</dbReference>
<proteinExistence type="predicted"/>
<feature type="transmembrane region" description="Helical" evidence="1">
    <location>
        <begin position="81"/>
        <end position="101"/>
    </location>
</feature>
<accession>A0A934SP14</accession>
<dbReference type="RefSeq" id="WP_200557173.1">
    <property type="nucleotide sequence ID" value="NZ_JAEPES010000006.1"/>
</dbReference>
<keyword evidence="3" id="KW-1185">Reference proteome</keyword>
<dbReference type="InterPro" id="IPR045713">
    <property type="entry name" value="DUF6069"/>
</dbReference>
<keyword evidence="1" id="KW-0812">Transmembrane</keyword>
<protein>
    <submittedName>
        <fullName evidence="2">Uncharacterized protein</fullName>
    </submittedName>
</protein>
<dbReference type="Pfam" id="PF19545">
    <property type="entry name" value="DUF6069"/>
    <property type="match status" value="1"/>
</dbReference>
<sequence>MNQTPLATKAIWLRGAAASAIAAAINVIVAAVAAVAVNASPTFLALTPGPVAFLTIILMAAGTLVYAIINGTTTRRPDRWFAFIATAVALVSLAAPILLAIDPSQAPERLGVASLPAALSLIPLHLVPAAALILALRWRPSRRPNES</sequence>
<keyword evidence="1" id="KW-1133">Transmembrane helix</keyword>
<gene>
    <name evidence="2" type="ORF">IV501_15155</name>
</gene>
<feature type="transmembrane region" description="Helical" evidence="1">
    <location>
        <begin position="113"/>
        <end position="136"/>
    </location>
</feature>
<evidence type="ECO:0000256" key="1">
    <source>
        <dbReference type="SAM" id="Phobius"/>
    </source>
</evidence>
<dbReference type="AlphaFoldDB" id="A0A934SP14"/>
<evidence type="ECO:0000313" key="3">
    <source>
        <dbReference type="Proteomes" id="UP000636458"/>
    </source>
</evidence>
<keyword evidence="1" id="KW-0472">Membrane</keyword>
<comment type="caution">
    <text evidence="2">The sequence shown here is derived from an EMBL/GenBank/DDBJ whole genome shotgun (WGS) entry which is preliminary data.</text>
</comment>
<dbReference type="EMBL" id="JAEPES010000006">
    <property type="protein sequence ID" value="MBK4348971.1"/>
    <property type="molecule type" value="Genomic_DNA"/>
</dbReference>
<organism evidence="2 3">
    <name type="scientific">Lacisediminihabitans changchengi</name>
    <dbReference type="NCBI Taxonomy" id="2787634"/>
    <lineage>
        <taxon>Bacteria</taxon>
        <taxon>Bacillati</taxon>
        <taxon>Actinomycetota</taxon>
        <taxon>Actinomycetes</taxon>
        <taxon>Micrococcales</taxon>
        <taxon>Microbacteriaceae</taxon>
        <taxon>Lacisediminihabitans</taxon>
    </lineage>
</organism>
<feature type="transmembrane region" description="Helical" evidence="1">
    <location>
        <begin position="12"/>
        <end position="37"/>
    </location>
</feature>
<name>A0A934SP14_9MICO</name>